<sequence>MITTYINHRKTICLFDTHACFISTENLCLSSDRSCRRSSPILCKSPYFKLCLTKYTGIFALLCFKWKLNIEK</sequence>
<gene>
    <name evidence="1" type="ORF">T10_4902</name>
</gene>
<accession>A0A0V1MNG9</accession>
<evidence type="ECO:0000313" key="1">
    <source>
        <dbReference type="EMBL" id="KRZ73242.1"/>
    </source>
</evidence>
<reference evidence="1 2" key="1">
    <citation type="submission" date="2015-01" db="EMBL/GenBank/DDBJ databases">
        <title>Evolution of Trichinella species and genotypes.</title>
        <authorList>
            <person name="Korhonen P.K."/>
            <person name="Edoardo P."/>
            <person name="Giuseppe L.R."/>
            <person name="Gasser R.B."/>
        </authorList>
    </citation>
    <scope>NUCLEOTIDE SEQUENCE [LARGE SCALE GENOMIC DNA]</scope>
    <source>
        <strain evidence="1">ISS1980</strain>
    </source>
</reference>
<name>A0A0V1MNG9_9BILA</name>
<dbReference type="AlphaFoldDB" id="A0A0V1MNG9"/>
<organism evidence="1 2">
    <name type="scientific">Trichinella papuae</name>
    <dbReference type="NCBI Taxonomy" id="268474"/>
    <lineage>
        <taxon>Eukaryota</taxon>
        <taxon>Metazoa</taxon>
        <taxon>Ecdysozoa</taxon>
        <taxon>Nematoda</taxon>
        <taxon>Enoplea</taxon>
        <taxon>Dorylaimia</taxon>
        <taxon>Trichinellida</taxon>
        <taxon>Trichinellidae</taxon>
        <taxon>Trichinella</taxon>
    </lineage>
</organism>
<protein>
    <submittedName>
        <fullName evidence="1">Uncharacterized protein</fullName>
    </submittedName>
</protein>
<comment type="caution">
    <text evidence="1">The sequence shown here is derived from an EMBL/GenBank/DDBJ whole genome shotgun (WGS) entry which is preliminary data.</text>
</comment>
<proteinExistence type="predicted"/>
<evidence type="ECO:0000313" key="2">
    <source>
        <dbReference type="Proteomes" id="UP000054843"/>
    </source>
</evidence>
<keyword evidence="2" id="KW-1185">Reference proteome</keyword>
<dbReference type="EMBL" id="JYDO01000066">
    <property type="protein sequence ID" value="KRZ73242.1"/>
    <property type="molecule type" value="Genomic_DNA"/>
</dbReference>
<dbReference type="Proteomes" id="UP000054843">
    <property type="component" value="Unassembled WGS sequence"/>
</dbReference>